<feature type="domain" description="Glycosyltransferase 2-like" evidence="1">
    <location>
        <begin position="9"/>
        <end position="125"/>
    </location>
</feature>
<evidence type="ECO:0000313" key="2">
    <source>
        <dbReference type="EMBL" id="AFZ23240.1"/>
    </source>
</evidence>
<dbReference type="GO" id="GO:0016758">
    <property type="term" value="F:hexosyltransferase activity"/>
    <property type="evidence" value="ECO:0007669"/>
    <property type="project" value="UniProtKB-ARBA"/>
</dbReference>
<dbReference type="HOGENOM" id="CLU_025996_0_0_3"/>
<evidence type="ECO:0000313" key="3">
    <source>
        <dbReference type="Proteomes" id="UP000010475"/>
    </source>
</evidence>
<evidence type="ECO:0000259" key="1">
    <source>
        <dbReference type="Pfam" id="PF00535"/>
    </source>
</evidence>
<dbReference type="Gene3D" id="3.90.550.10">
    <property type="entry name" value="Spore Coat Polysaccharide Biosynthesis Protein SpsA, Chain A"/>
    <property type="match status" value="1"/>
</dbReference>
<keyword evidence="2" id="KW-0808">Transferase</keyword>
<sequence>MPYNMPKISVCIPTFNRDYLLPYAIESVLKQSEENFELIICDDGSTDSTPELMSQYTDNRIKYIRHQQNIGKSNNMRSGFDAARGEYFIKFDDDDRLTSDFLAQTAAILNQDSNIDFVGTDHWIIDINNLRDEAQTQQNTHRWGRKNLPAGVVDNLLEVVFIQQSFQVGATLFRRQTLQDLGFMLPNLQNCEDNDLFVRLALAGKKGYYLPELLMEYRVHAEQQGINRAIPYLHDKVRYLESYKFESDKLEKLRQNRLMETQLLLGLRLIEKGETQKGRELVLAGKSFSKVKAWTGLGLSLLPIAWRHQAFKSLRKVRG</sequence>
<accession>K9WS77</accession>
<dbReference type="KEGG" id="csg:Cylst_0915"/>
<dbReference type="SUPFAM" id="SSF53448">
    <property type="entry name" value="Nucleotide-diphospho-sugar transferases"/>
    <property type="match status" value="1"/>
</dbReference>
<dbReference type="eggNOG" id="COG1216">
    <property type="taxonomic scope" value="Bacteria"/>
</dbReference>
<dbReference type="PANTHER" id="PTHR22916">
    <property type="entry name" value="GLYCOSYLTRANSFERASE"/>
    <property type="match status" value="1"/>
</dbReference>
<dbReference type="InterPro" id="IPR029044">
    <property type="entry name" value="Nucleotide-diphossugar_trans"/>
</dbReference>
<dbReference type="STRING" id="56107.Cylst_0915"/>
<dbReference type="AlphaFoldDB" id="K9WS77"/>
<reference evidence="2 3" key="1">
    <citation type="submission" date="2012-06" db="EMBL/GenBank/DDBJ databases">
        <title>Finished chromosome of genome of Cylindrospermum stagnale PCC 7417.</title>
        <authorList>
            <consortium name="US DOE Joint Genome Institute"/>
            <person name="Gugger M."/>
            <person name="Coursin T."/>
            <person name="Rippka R."/>
            <person name="Tandeau De Marsac N."/>
            <person name="Huntemann M."/>
            <person name="Wei C.-L."/>
            <person name="Han J."/>
            <person name="Detter J.C."/>
            <person name="Han C."/>
            <person name="Tapia R."/>
            <person name="Chen A."/>
            <person name="Kyrpides N."/>
            <person name="Mavromatis K."/>
            <person name="Markowitz V."/>
            <person name="Szeto E."/>
            <person name="Ivanova N."/>
            <person name="Pagani I."/>
            <person name="Pati A."/>
            <person name="Goodwin L."/>
            <person name="Nordberg H.P."/>
            <person name="Cantor M.N."/>
            <person name="Hua S.X."/>
            <person name="Woyke T."/>
            <person name="Kerfeld C.A."/>
        </authorList>
    </citation>
    <scope>NUCLEOTIDE SEQUENCE [LARGE SCALE GENOMIC DNA]</scope>
    <source>
        <strain evidence="2 3">PCC 7417</strain>
    </source>
</reference>
<dbReference type="Pfam" id="PF00535">
    <property type="entry name" value="Glycos_transf_2"/>
    <property type="match status" value="1"/>
</dbReference>
<dbReference type="PATRIC" id="fig|56107.3.peg.1025"/>
<dbReference type="InterPro" id="IPR001173">
    <property type="entry name" value="Glyco_trans_2-like"/>
</dbReference>
<proteinExistence type="predicted"/>
<dbReference type="EMBL" id="CP003642">
    <property type="protein sequence ID" value="AFZ23240.1"/>
    <property type="molecule type" value="Genomic_DNA"/>
</dbReference>
<protein>
    <submittedName>
        <fullName evidence="2">Putative glycosyltransferase</fullName>
    </submittedName>
</protein>
<organism evidence="2 3">
    <name type="scientific">Cylindrospermum stagnale PCC 7417</name>
    <dbReference type="NCBI Taxonomy" id="56107"/>
    <lineage>
        <taxon>Bacteria</taxon>
        <taxon>Bacillati</taxon>
        <taxon>Cyanobacteriota</taxon>
        <taxon>Cyanophyceae</taxon>
        <taxon>Nostocales</taxon>
        <taxon>Nostocaceae</taxon>
        <taxon>Cylindrospermum</taxon>
    </lineage>
</organism>
<gene>
    <name evidence="2" type="ORF">Cylst_0915</name>
</gene>
<dbReference type="PANTHER" id="PTHR22916:SF3">
    <property type="entry name" value="UDP-GLCNAC:BETAGAL BETA-1,3-N-ACETYLGLUCOSAMINYLTRANSFERASE-LIKE PROTEIN 1"/>
    <property type="match status" value="1"/>
</dbReference>
<dbReference type="Proteomes" id="UP000010475">
    <property type="component" value="Chromosome"/>
</dbReference>
<keyword evidence="3" id="KW-1185">Reference proteome</keyword>
<name>K9WS77_9NOST</name>